<dbReference type="EMBL" id="JAVHJL010000003">
    <property type="protein sequence ID" value="KAK6506724.1"/>
    <property type="molecule type" value="Genomic_DNA"/>
</dbReference>
<dbReference type="Proteomes" id="UP001370758">
    <property type="component" value="Unassembled WGS sequence"/>
</dbReference>
<keyword evidence="3" id="KW-1185">Reference proteome</keyword>
<sequence>MNVQQDNPPLGIFYNLLYFKAVFSSPLDNFPSSLCFDLAMSAPPQKGLPGDDAKGEEAAAPSATMSKLQSTDLSRPSDIEETIKRIKALAAQRLRQKAAATRESLANITGTVGASSSDDNGPNQESDTQGAAKELAATADVLHLPLKDTPKEATDLLGDLLSAATKLNHTTDEPIKSTNKDTGVAKANEESTITKDDDLISFEPLLKLPLKDTKLPDTKAAVAKQDEVKPTSVFVVPKSKPKVFEPKLPQTEDGFSPQPWVKRRYTISQLLLLGEIMPYTICPRDRFNINTFSYDLVHIPGLGNESTGNHLVDHQILTLNLRTELIAFQYFTTCGYRYLERFKDPDHTLYVKGLWVEVRGSAGLRDHGGYRNAYRPKLYDACVKEGLVKENQEAEVQAALERGYTNHGNHPYPNNGNYRGRGSRGRGAIGYRGGSSRGNYRGGFVSASTDRPLLKENSMISLPAPNPSAHPGPPTPIVSNDIALATAKQAGTLHELSKSYAEIRIARTEVEEVAAGLGEGAPEEMIELVKQAKDKLAEKKAEITNKWGGIYGYSIQDSNKDSVEKPKGLGGASSTQEQQMQYIKYMLQTPLAPVLDTTQAAGSLTPSMELAQPSFDPKNESDPDPK</sequence>
<feature type="compositionally biased region" description="Polar residues" evidence="1">
    <location>
        <begin position="110"/>
        <end position="129"/>
    </location>
</feature>
<feature type="region of interest" description="Disordered" evidence="1">
    <location>
        <begin position="404"/>
        <end position="432"/>
    </location>
</feature>
<evidence type="ECO:0000313" key="3">
    <source>
        <dbReference type="Proteomes" id="UP001370758"/>
    </source>
</evidence>
<evidence type="ECO:0000256" key="1">
    <source>
        <dbReference type="SAM" id="MobiDB-lite"/>
    </source>
</evidence>
<protein>
    <submittedName>
        <fullName evidence="2">Uncharacterized protein</fullName>
    </submittedName>
</protein>
<evidence type="ECO:0000313" key="2">
    <source>
        <dbReference type="EMBL" id="KAK6506724.1"/>
    </source>
</evidence>
<accession>A0AAV9WEY9</accession>
<feature type="compositionally biased region" description="Basic and acidic residues" evidence="1">
    <location>
        <begin position="617"/>
        <end position="626"/>
    </location>
</feature>
<dbReference type="AlphaFoldDB" id="A0AAV9WEY9"/>
<comment type="caution">
    <text evidence="2">The sequence shown here is derived from an EMBL/GenBank/DDBJ whole genome shotgun (WGS) entry which is preliminary data.</text>
</comment>
<gene>
    <name evidence="2" type="ORF">TWF481_005183</name>
</gene>
<feature type="compositionally biased region" description="Low complexity" evidence="1">
    <location>
        <begin position="406"/>
        <end position="420"/>
    </location>
</feature>
<feature type="compositionally biased region" description="Polar residues" evidence="1">
    <location>
        <begin position="63"/>
        <end position="74"/>
    </location>
</feature>
<proteinExistence type="predicted"/>
<name>A0AAV9WEY9_9PEZI</name>
<feature type="region of interest" description="Disordered" evidence="1">
    <location>
        <begin position="110"/>
        <end position="131"/>
    </location>
</feature>
<organism evidence="2 3">
    <name type="scientific">Arthrobotrys musiformis</name>
    <dbReference type="NCBI Taxonomy" id="47236"/>
    <lineage>
        <taxon>Eukaryota</taxon>
        <taxon>Fungi</taxon>
        <taxon>Dikarya</taxon>
        <taxon>Ascomycota</taxon>
        <taxon>Pezizomycotina</taxon>
        <taxon>Orbiliomycetes</taxon>
        <taxon>Orbiliales</taxon>
        <taxon>Orbiliaceae</taxon>
        <taxon>Arthrobotrys</taxon>
    </lineage>
</organism>
<feature type="region of interest" description="Disordered" evidence="1">
    <location>
        <begin position="46"/>
        <end position="77"/>
    </location>
</feature>
<feature type="region of interest" description="Disordered" evidence="1">
    <location>
        <begin position="598"/>
        <end position="626"/>
    </location>
</feature>
<reference evidence="2 3" key="1">
    <citation type="submission" date="2023-08" db="EMBL/GenBank/DDBJ databases">
        <authorList>
            <person name="Palmer J.M."/>
        </authorList>
    </citation>
    <scope>NUCLEOTIDE SEQUENCE [LARGE SCALE GENOMIC DNA]</scope>
    <source>
        <strain evidence="2 3">TWF481</strain>
    </source>
</reference>